<evidence type="ECO:0000313" key="5">
    <source>
        <dbReference type="Proteomes" id="UP000236725"/>
    </source>
</evidence>
<dbReference type="Proteomes" id="UP000236725">
    <property type="component" value="Unassembled WGS sequence"/>
</dbReference>
<name>A0A8G2F1S7_9BACT</name>
<dbReference type="EMBL" id="FNVS01000012">
    <property type="protein sequence ID" value="SEG00844.1"/>
    <property type="molecule type" value="Genomic_DNA"/>
</dbReference>
<dbReference type="AlphaFoldDB" id="A0A8G2F1S7"/>
<proteinExistence type="predicted"/>
<dbReference type="PANTHER" id="PTHR30273">
    <property type="entry name" value="PERIPLASMIC SIGNAL SENSOR AND SIGMA FACTOR ACTIVATOR FECR-RELATED"/>
    <property type="match status" value="1"/>
</dbReference>
<evidence type="ECO:0000256" key="1">
    <source>
        <dbReference type="SAM" id="Phobius"/>
    </source>
</evidence>
<feature type="domain" description="FecR protein" evidence="2">
    <location>
        <begin position="121"/>
        <end position="214"/>
    </location>
</feature>
<dbReference type="PIRSF" id="PIRSF018266">
    <property type="entry name" value="FecR"/>
    <property type="match status" value="1"/>
</dbReference>
<dbReference type="FunFam" id="2.60.120.1440:FF:000001">
    <property type="entry name" value="Putative anti-sigma factor"/>
    <property type="match status" value="1"/>
</dbReference>
<evidence type="ECO:0000259" key="2">
    <source>
        <dbReference type="Pfam" id="PF04773"/>
    </source>
</evidence>
<keyword evidence="5" id="KW-1185">Reference proteome</keyword>
<dbReference type="RefSeq" id="WP_103983688.1">
    <property type="nucleotide sequence ID" value="NZ_FNVS01000012.1"/>
</dbReference>
<keyword evidence="1" id="KW-0812">Transmembrane</keyword>
<feature type="domain" description="Protein FecR C-terminal" evidence="3">
    <location>
        <begin position="262"/>
        <end position="330"/>
    </location>
</feature>
<dbReference type="Gene3D" id="2.60.120.1440">
    <property type="match status" value="1"/>
</dbReference>
<organism evidence="4 5">
    <name type="scientific">Parabacteroides chinchillae</name>
    <dbReference type="NCBI Taxonomy" id="871327"/>
    <lineage>
        <taxon>Bacteria</taxon>
        <taxon>Pseudomonadati</taxon>
        <taxon>Bacteroidota</taxon>
        <taxon>Bacteroidia</taxon>
        <taxon>Bacteroidales</taxon>
        <taxon>Tannerellaceae</taxon>
        <taxon>Parabacteroides</taxon>
    </lineage>
</organism>
<protein>
    <submittedName>
        <fullName evidence="4">FecR family protein</fullName>
    </submittedName>
</protein>
<keyword evidence="1" id="KW-1133">Transmembrane helix</keyword>
<dbReference type="GO" id="GO:0016989">
    <property type="term" value="F:sigma factor antagonist activity"/>
    <property type="evidence" value="ECO:0007669"/>
    <property type="project" value="TreeGrafter"/>
</dbReference>
<evidence type="ECO:0000259" key="3">
    <source>
        <dbReference type="Pfam" id="PF16344"/>
    </source>
</evidence>
<comment type="caution">
    <text evidence="4">The sequence shown here is derived from an EMBL/GenBank/DDBJ whole genome shotgun (WGS) entry which is preliminary data.</text>
</comment>
<accession>A0A8G2F1S7</accession>
<feature type="transmembrane region" description="Helical" evidence="1">
    <location>
        <begin position="85"/>
        <end position="106"/>
    </location>
</feature>
<dbReference type="PANTHER" id="PTHR30273:SF2">
    <property type="entry name" value="PROTEIN FECR"/>
    <property type="match status" value="1"/>
</dbReference>
<dbReference type="InterPro" id="IPR032508">
    <property type="entry name" value="FecR_C"/>
</dbReference>
<dbReference type="Pfam" id="PF16344">
    <property type="entry name" value="FecR_C"/>
    <property type="match status" value="1"/>
</dbReference>
<sequence>MENANIENLLFDYFSGNLSEAEEKELLQWLESDESHSKIFSEMTDWWAIAHVPLFVSDMKSDFEKHFGNLNTTVLQNKVSSKIGLWSKIAASILILISIGTFSFYMGKNSVKEEMAYFETVTPMGTRSKVILPDHSVVWVNAGSSLKYSKDFNQKEREVLLEGEAYFEVQPNHSKPFIVKAEMLDIQVLGTHFNVKAYRDEQLMDVSLVSGKVNIHLNDDDHKSKKVVLAPNRMFSFNKENKCVKIVEIKGDDSYAWTNGHLKFTEQPFSEIVRDLERKFNVNISIDSESLQNEIFSGSFSPEYSLNEILREVDMEHKYTWKRNGNEIVIRDKYK</sequence>
<dbReference type="Pfam" id="PF04773">
    <property type="entry name" value="FecR"/>
    <property type="match status" value="1"/>
</dbReference>
<keyword evidence="1" id="KW-0472">Membrane</keyword>
<evidence type="ECO:0000313" key="4">
    <source>
        <dbReference type="EMBL" id="SEG00844.1"/>
    </source>
</evidence>
<reference evidence="4 5" key="1">
    <citation type="submission" date="2016-10" db="EMBL/GenBank/DDBJ databases">
        <authorList>
            <person name="Varghese N."/>
            <person name="Submissions S."/>
        </authorList>
    </citation>
    <scope>NUCLEOTIDE SEQUENCE [LARGE SCALE GENOMIC DNA]</scope>
    <source>
        <strain evidence="4 5">DSM 29073</strain>
    </source>
</reference>
<dbReference type="InterPro" id="IPR006860">
    <property type="entry name" value="FecR"/>
</dbReference>
<dbReference type="InterPro" id="IPR012373">
    <property type="entry name" value="Ferrdict_sens_TM"/>
</dbReference>
<dbReference type="Gene3D" id="3.55.50.30">
    <property type="match status" value="1"/>
</dbReference>
<gene>
    <name evidence="4" type="ORF">SAMN05444001_1126</name>
</gene>